<dbReference type="InterPro" id="IPR036291">
    <property type="entry name" value="NAD(P)-bd_dom_sf"/>
</dbReference>
<dbReference type="KEGG" id="bacg:D2962_13280"/>
<dbReference type="Gene3D" id="3.40.50.720">
    <property type="entry name" value="NAD(P)-binding Rossmann-like Domain"/>
    <property type="match status" value="1"/>
</dbReference>
<dbReference type="CDD" id="cd05256">
    <property type="entry name" value="UDP_AE_SDR_e"/>
    <property type="match status" value="1"/>
</dbReference>
<gene>
    <name evidence="3" type="ORF">D2962_13280</name>
</gene>
<evidence type="ECO:0000313" key="3">
    <source>
        <dbReference type="EMBL" id="AYO31441.1"/>
    </source>
</evidence>
<dbReference type="RefSeq" id="WP_122015256.1">
    <property type="nucleotide sequence ID" value="NZ_CP033169.1"/>
</dbReference>
<dbReference type="InterPro" id="IPR001509">
    <property type="entry name" value="Epimerase_deHydtase"/>
</dbReference>
<dbReference type="AlphaFoldDB" id="A0A3G2R7N0"/>
<comment type="similarity">
    <text evidence="1">Belongs to the NAD(P)-dependent epimerase/dehydratase family.</text>
</comment>
<dbReference type="Gene3D" id="3.90.25.10">
    <property type="entry name" value="UDP-galactose 4-epimerase, domain 1"/>
    <property type="match status" value="1"/>
</dbReference>
<reference evidence="3 4" key="1">
    <citation type="submission" date="2018-10" db="EMBL/GenBank/DDBJ databases">
        <authorList>
            <person name="Zhang X."/>
        </authorList>
    </citation>
    <scope>NUCLEOTIDE SEQUENCE [LARGE SCALE GENOMIC DNA]</scope>
    <source>
        <strain evidence="3 4">SK-G1</strain>
    </source>
</reference>
<keyword evidence="4" id="KW-1185">Reference proteome</keyword>
<accession>A0A3G2R7N0</accession>
<feature type="domain" description="NAD-dependent epimerase/dehydratase" evidence="2">
    <location>
        <begin position="5"/>
        <end position="241"/>
    </location>
</feature>
<dbReference type="PRINTS" id="PR01713">
    <property type="entry name" value="NUCEPIMERASE"/>
</dbReference>
<evidence type="ECO:0000259" key="2">
    <source>
        <dbReference type="Pfam" id="PF01370"/>
    </source>
</evidence>
<dbReference type="Pfam" id="PF01370">
    <property type="entry name" value="Epimerase"/>
    <property type="match status" value="1"/>
</dbReference>
<proteinExistence type="inferred from homology"/>
<protein>
    <submittedName>
        <fullName evidence="3">SDR family oxidoreductase</fullName>
    </submittedName>
</protein>
<dbReference type="PANTHER" id="PTHR43000">
    <property type="entry name" value="DTDP-D-GLUCOSE 4,6-DEHYDRATASE-RELATED"/>
    <property type="match status" value="1"/>
</dbReference>
<name>A0A3G2R7N0_9FIRM</name>
<organism evidence="3 4">
    <name type="scientific">Biomaibacter acetigenes</name>
    <dbReference type="NCBI Taxonomy" id="2316383"/>
    <lineage>
        <taxon>Bacteria</taxon>
        <taxon>Bacillati</taxon>
        <taxon>Bacillota</taxon>
        <taxon>Clostridia</taxon>
        <taxon>Thermosediminibacterales</taxon>
        <taxon>Tepidanaerobacteraceae</taxon>
        <taxon>Biomaibacter</taxon>
    </lineage>
</organism>
<dbReference type="Proteomes" id="UP000280960">
    <property type="component" value="Chromosome"/>
</dbReference>
<dbReference type="SUPFAM" id="SSF51735">
    <property type="entry name" value="NAD(P)-binding Rossmann-fold domains"/>
    <property type="match status" value="1"/>
</dbReference>
<evidence type="ECO:0000256" key="1">
    <source>
        <dbReference type="ARBA" id="ARBA00007637"/>
    </source>
</evidence>
<evidence type="ECO:0000313" key="4">
    <source>
        <dbReference type="Proteomes" id="UP000280960"/>
    </source>
</evidence>
<dbReference type="EMBL" id="CP033169">
    <property type="protein sequence ID" value="AYO31441.1"/>
    <property type="molecule type" value="Genomic_DNA"/>
</dbReference>
<sequence length="315" mass="34768">MANYLITGGAGFIGSNIAEELLRRGEKVRIIDNFSTGKRENIERFINDIELIEGDLRNIEDAKKAVNGIEYILHQAALSSVPRSVVDPISSNASNIDGTLNLLVAARDAGVERVVIAASSSAYGDTEILPKVEDMVPNPLSPYAVTKYVEELYGKVFSKVYGLETVSLRYFNVFGPRQDPNSQYAAVIPKFITKILKAESPIIYGDGEQSRDFTYIDNVVEANILAATSEKVGHGEVINIASGKRISLNQLVQKLNEILGTDVRPIYDKPRIGDVKHSLASIEKAERLLGYHVKVSLDEGLKKVIEWYKRSEILA</sequence>